<evidence type="ECO:0000256" key="3">
    <source>
        <dbReference type="ARBA" id="ARBA00023015"/>
    </source>
</evidence>
<organism evidence="8 9">
    <name type="scientific">Halomonas gemina</name>
    <dbReference type="NCBI Taxonomy" id="2945105"/>
    <lineage>
        <taxon>Bacteria</taxon>
        <taxon>Pseudomonadati</taxon>
        <taxon>Pseudomonadota</taxon>
        <taxon>Gammaproteobacteria</taxon>
        <taxon>Oceanospirillales</taxon>
        <taxon>Halomonadaceae</taxon>
        <taxon>Halomonas</taxon>
    </lineage>
</organism>
<evidence type="ECO:0000256" key="5">
    <source>
        <dbReference type="ARBA" id="ARBA00023163"/>
    </source>
</evidence>
<dbReference type="SMART" id="SM00382">
    <property type="entry name" value="AAA"/>
    <property type="match status" value="1"/>
</dbReference>
<evidence type="ECO:0000313" key="8">
    <source>
        <dbReference type="EMBL" id="MCL7939945.1"/>
    </source>
</evidence>
<dbReference type="InterPro" id="IPR045343">
    <property type="entry name" value="VpsR"/>
</dbReference>
<dbReference type="PROSITE" id="PS50045">
    <property type="entry name" value="SIGMA54_INTERACT_4"/>
    <property type="match status" value="1"/>
</dbReference>
<evidence type="ECO:0000313" key="9">
    <source>
        <dbReference type="Proteomes" id="UP001165369"/>
    </source>
</evidence>
<dbReference type="Proteomes" id="UP001165369">
    <property type="component" value="Unassembled WGS sequence"/>
</dbReference>
<dbReference type="InterPro" id="IPR025944">
    <property type="entry name" value="Sigma_54_int_dom_CS"/>
</dbReference>
<gene>
    <name evidence="8" type="ORF">M8009_06470</name>
</gene>
<reference evidence="8" key="1">
    <citation type="submission" date="2022-05" db="EMBL/GenBank/DDBJ databases">
        <title>Halomonas geminus sp. nov. and Halomonas llamarensis sp. nov. isolated from high-altitude salars of the Atacama Desert.</title>
        <authorList>
            <person name="Hintersatz C."/>
            <person name="Rojas L.A."/>
            <person name="Wei T.-S."/>
            <person name="Kutschke S."/>
            <person name="Lehmann F."/>
            <person name="Jain R."/>
            <person name="Pollmann K."/>
        </authorList>
    </citation>
    <scope>NUCLEOTIDE SEQUENCE</scope>
    <source>
        <strain evidence="8">ATCH28</strain>
    </source>
</reference>
<feature type="domain" description="Sigma-54 factor interaction" evidence="7">
    <location>
        <begin position="144"/>
        <end position="373"/>
    </location>
</feature>
<dbReference type="InterPro" id="IPR011006">
    <property type="entry name" value="CheY-like_superfamily"/>
</dbReference>
<dbReference type="Gene3D" id="3.40.50.300">
    <property type="entry name" value="P-loop containing nucleotide triphosphate hydrolases"/>
    <property type="match status" value="1"/>
</dbReference>
<dbReference type="PANTHER" id="PTHR32071">
    <property type="entry name" value="TRANSCRIPTIONAL REGULATORY PROTEIN"/>
    <property type="match status" value="1"/>
</dbReference>
<keyword evidence="4" id="KW-0238">DNA-binding</keyword>
<dbReference type="InterPro" id="IPR009057">
    <property type="entry name" value="Homeodomain-like_sf"/>
</dbReference>
<protein>
    <submittedName>
        <fullName evidence="8">Sigma-54 dependent transcriptional regulator</fullName>
    </submittedName>
</protein>
<dbReference type="Pfam" id="PF00158">
    <property type="entry name" value="Sigma54_activat"/>
    <property type="match status" value="1"/>
</dbReference>
<dbReference type="PROSITE" id="PS00688">
    <property type="entry name" value="SIGMA54_INTERACT_3"/>
    <property type="match status" value="1"/>
</dbReference>
<evidence type="ECO:0000256" key="2">
    <source>
        <dbReference type="ARBA" id="ARBA00022840"/>
    </source>
</evidence>
<dbReference type="Gene3D" id="1.10.8.60">
    <property type="match status" value="1"/>
</dbReference>
<proteinExistence type="predicted"/>
<dbReference type="InterPro" id="IPR027417">
    <property type="entry name" value="P-loop_NTPase"/>
</dbReference>
<dbReference type="Gene3D" id="1.10.10.60">
    <property type="entry name" value="Homeodomain-like"/>
    <property type="match status" value="1"/>
</dbReference>
<dbReference type="InterPro" id="IPR003593">
    <property type="entry name" value="AAA+_ATPase"/>
</dbReference>
<comment type="caution">
    <text evidence="8">The sequence shown here is derived from an EMBL/GenBank/DDBJ whole genome shotgun (WGS) entry which is preliminary data.</text>
</comment>
<keyword evidence="1" id="KW-0547">Nucleotide-binding</keyword>
<dbReference type="Pfam" id="PF20161">
    <property type="entry name" value="VpsR"/>
    <property type="match status" value="1"/>
</dbReference>
<dbReference type="PANTHER" id="PTHR32071:SF120">
    <property type="entry name" value="TRANSCRIPTIONAL REGULATOR-RELATED"/>
    <property type="match status" value="1"/>
</dbReference>
<dbReference type="SUPFAM" id="SSF52540">
    <property type="entry name" value="P-loop containing nucleoside triphosphate hydrolases"/>
    <property type="match status" value="1"/>
</dbReference>
<dbReference type="InterPro" id="IPR002078">
    <property type="entry name" value="Sigma_54_int"/>
</dbReference>
<dbReference type="InterPro" id="IPR002197">
    <property type="entry name" value="HTH_Fis"/>
</dbReference>
<dbReference type="EMBL" id="JAMJPK010000002">
    <property type="protein sequence ID" value="MCL7939945.1"/>
    <property type="molecule type" value="Genomic_DNA"/>
</dbReference>
<accession>A0ABT0SZ55</accession>
<keyword evidence="3" id="KW-0805">Transcription regulation</keyword>
<dbReference type="InterPro" id="IPR058031">
    <property type="entry name" value="AAA_lid_NorR"/>
</dbReference>
<evidence type="ECO:0000256" key="4">
    <source>
        <dbReference type="ARBA" id="ARBA00023125"/>
    </source>
</evidence>
<evidence type="ECO:0000256" key="6">
    <source>
        <dbReference type="SAM" id="MobiDB-lite"/>
    </source>
</evidence>
<dbReference type="RefSeq" id="WP_250059999.1">
    <property type="nucleotide sequence ID" value="NZ_JAMJPK010000002.1"/>
</dbReference>
<feature type="compositionally biased region" description="Basic and acidic residues" evidence="6">
    <location>
        <begin position="449"/>
        <end position="459"/>
    </location>
</feature>
<dbReference type="PROSITE" id="PS00676">
    <property type="entry name" value="SIGMA54_INTERACT_2"/>
    <property type="match status" value="1"/>
</dbReference>
<dbReference type="Pfam" id="PF25601">
    <property type="entry name" value="AAA_lid_14"/>
    <property type="match status" value="1"/>
</dbReference>
<dbReference type="Pfam" id="PF02954">
    <property type="entry name" value="HTH_8"/>
    <property type="match status" value="1"/>
</dbReference>
<dbReference type="SUPFAM" id="SSF46689">
    <property type="entry name" value="Homeodomain-like"/>
    <property type="match status" value="1"/>
</dbReference>
<evidence type="ECO:0000256" key="1">
    <source>
        <dbReference type="ARBA" id="ARBA00022741"/>
    </source>
</evidence>
<keyword evidence="5" id="KW-0804">Transcription</keyword>
<evidence type="ECO:0000259" key="7">
    <source>
        <dbReference type="PROSITE" id="PS50045"/>
    </source>
</evidence>
<dbReference type="SUPFAM" id="SSF52172">
    <property type="entry name" value="CheY-like"/>
    <property type="match status" value="1"/>
</dbReference>
<name>A0ABT0SZ55_9GAMM</name>
<dbReference type="CDD" id="cd00009">
    <property type="entry name" value="AAA"/>
    <property type="match status" value="1"/>
</dbReference>
<keyword evidence="2" id="KW-0067">ATP-binding</keyword>
<feature type="compositionally biased region" description="Polar residues" evidence="6">
    <location>
        <begin position="460"/>
        <end position="471"/>
    </location>
</feature>
<dbReference type="InterPro" id="IPR025943">
    <property type="entry name" value="Sigma_54_int_dom_ATP-bd_2"/>
</dbReference>
<sequence length="471" mass="52707">MMEPSRQLMTVGNITSLQETLNQLSGYGWSIHHADNAQEAMELLNREACRVGLTAIDPSGTSLPLEVDTRPGLSQVQWVAIVEHDVLRHDKARDLIYNACYAYQAHPADAEKLNTLLESALKMAGLHEAHPVPTLSCPDDDYHMVGESPIMQQLFRTIRKVAAADAPVLITGESGTGKELTAHAIHTHSSRHRGPFNVVNCGALPSGLIQSELFGHEKGAFTGANQRKIGIIESSQGGTLFLDEIGDLPLDMQVNLLRFLENLKVFRVGGLQEIPVDVRVLAATHVDLEKAVERGEFREDLYHRLNVLQVRTPALREHPEDIEPLAHFFFEKFSAEKPSRVRGFNCDCKTVMRQYPWPGNIRELVNRVRRSMVMCEQRLITPSDMGLERRQSLSRDTDTLQQVRDMAEYEAIRGALARNKYKVLHAARELGVSRVTLYRLLDKHCIDKNGDSDDGKKNEPSTSGLIQLTST</sequence>
<keyword evidence="9" id="KW-1185">Reference proteome</keyword>
<feature type="region of interest" description="Disordered" evidence="6">
    <location>
        <begin position="449"/>
        <end position="471"/>
    </location>
</feature>